<protein>
    <recommendedName>
        <fullName evidence="4">Probable cell division protein WhiA</fullName>
    </recommendedName>
</protein>
<dbReference type="GO" id="GO:0043937">
    <property type="term" value="P:regulation of sporulation"/>
    <property type="evidence" value="ECO:0007669"/>
    <property type="project" value="InterPro"/>
</dbReference>
<dbReference type="GO" id="GO:0003677">
    <property type="term" value="F:DNA binding"/>
    <property type="evidence" value="ECO:0007669"/>
    <property type="project" value="UniProtKB-UniRule"/>
</dbReference>
<dbReference type="InterPro" id="IPR027434">
    <property type="entry name" value="Homing_endonucl"/>
</dbReference>
<sequence>MSFAGEVKAELCRGKLGRKCCAQAEACGVLLYCNRFSLSEVKIVTESPAFAQRLPGLFRKAFGVEFDEKGDPDTPGKRIFTISAPEKLALLWELCAFDPSGPAHHINFGMLEETHCRLAFLRGAFLAGGSVTDPQKGYHLELATTHLRVSRELDTLLLELGYAPKETTRKANYITYFKQSEAIEDLLTAIGAPVSAMELMNAKAEKLLRNGVNRRVNCEAANVDKTVDAALEQRRAIQILRDRGALETLSPKLREAAQLREAHPELSLAQLAALCEPPVTKSSLSHRLRKLIQLSAQDTAP</sequence>
<dbReference type="AlphaFoldDB" id="A0A3E2B4S7"/>
<dbReference type="EMBL" id="QQRQ01000005">
    <property type="protein sequence ID" value="RFT07028.1"/>
    <property type="molecule type" value="Genomic_DNA"/>
</dbReference>
<dbReference type="InterPro" id="IPR003802">
    <property type="entry name" value="Sporulation_regulator_WhiA"/>
</dbReference>
<dbReference type="GO" id="GO:0051301">
    <property type="term" value="P:cell division"/>
    <property type="evidence" value="ECO:0007669"/>
    <property type="project" value="UniProtKB-UniRule"/>
</dbReference>
<keyword evidence="2 4" id="KW-0238">DNA-binding</keyword>
<dbReference type="Pfam" id="PF02650">
    <property type="entry name" value="HTH_WhiA"/>
    <property type="match status" value="1"/>
</dbReference>
<proteinExistence type="inferred from homology"/>
<reference evidence="6 7" key="1">
    <citation type="submission" date="2018-07" db="EMBL/GenBank/DDBJ databases">
        <title>GABA Modulating Bacteria of the Human Gut Microbiota.</title>
        <authorList>
            <person name="Strandwitz P."/>
            <person name="Kim K.H."/>
            <person name="Terekhova D."/>
            <person name="Liu J.K."/>
            <person name="Sharma A."/>
            <person name="Levering J."/>
            <person name="Mcdonald D."/>
            <person name="Dietrich D."/>
            <person name="Ramadhar T.R."/>
            <person name="Lekbua A."/>
            <person name="Mroue N."/>
            <person name="Liston C."/>
            <person name="Stewart E.J."/>
            <person name="Dubin M.J."/>
            <person name="Zengler K."/>
            <person name="Knight R."/>
            <person name="Gilbert J.A."/>
            <person name="Clardy J."/>
            <person name="Lewis K."/>
        </authorList>
    </citation>
    <scope>NUCLEOTIDE SEQUENCE [LARGE SCALE GENOMIC DNA]</scope>
    <source>
        <strain evidence="6 7">KLE1738</strain>
    </source>
</reference>
<organism evidence="6 7">
    <name type="scientific">Evtepia gabavorous</name>
    <dbReference type="NCBI Taxonomy" id="2211183"/>
    <lineage>
        <taxon>Bacteria</taxon>
        <taxon>Bacillati</taxon>
        <taxon>Bacillota</taxon>
        <taxon>Clostridia</taxon>
        <taxon>Eubacteriales</taxon>
        <taxon>Evtepia</taxon>
    </lineage>
</organism>
<dbReference type="InterPro" id="IPR004042">
    <property type="entry name" value="Intein_endonuc_central"/>
</dbReference>
<accession>A0A3E2B4S7</accession>
<dbReference type="PANTHER" id="PTHR37307:SF1">
    <property type="entry name" value="CELL DIVISION PROTEIN WHIA-RELATED"/>
    <property type="match status" value="1"/>
</dbReference>
<comment type="similarity">
    <text evidence="4">Belongs to the WhiA family.</text>
</comment>
<dbReference type="GeneID" id="97995066"/>
<keyword evidence="7" id="KW-1185">Reference proteome</keyword>
<dbReference type="Proteomes" id="UP000260649">
    <property type="component" value="Unassembled WGS sequence"/>
</dbReference>
<evidence type="ECO:0000256" key="3">
    <source>
        <dbReference type="ARBA" id="ARBA00023306"/>
    </source>
</evidence>
<gene>
    <name evidence="4 6" type="primary">whiA</name>
    <name evidence="6" type="ORF">DV520_04870</name>
</gene>
<comment type="function">
    <text evidence="4">Involved in cell division and chromosome segregation.</text>
</comment>
<evidence type="ECO:0000313" key="6">
    <source>
        <dbReference type="EMBL" id="RFT07028.1"/>
    </source>
</evidence>
<dbReference type="Gene3D" id="3.10.28.10">
    <property type="entry name" value="Homing endonucleases"/>
    <property type="match status" value="1"/>
</dbReference>
<dbReference type="OrthoDB" id="401278at2"/>
<evidence type="ECO:0000259" key="5">
    <source>
        <dbReference type="PROSITE" id="PS50819"/>
    </source>
</evidence>
<dbReference type="InterPro" id="IPR039518">
    <property type="entry name" value="WhiA_LAGLIDADG_dom"/>
</dbReference>
<keyword evidence="3 4" id="KW-0131">Cell cycle</keyword>
<dbReference type="NCBIfam" id="TIGR00647">
    <property type="entry name" value="DNA_bind_WhiA"/>
    <property type="match status" value="1"/>
</dbReference>
<dbReference type="PROSITE" id="PS50819">
    <property type="entry name" value="INTEIN_ENDONUCLEASE"/>
    <property type="match status" value="1"/>
</dbReference>
<name>A0A3E2B4S7_9FIRM</name>
<feature type="domain" description="DOD-type homing endonuclease" evidence="5">
    <location>
        <begin position="119"/>
        <end position="162"/>
    </location>
</feature>
<evidence type="ECO:0000256" key="1">
    <source>
        <dbReference type="ARBA" id="ARBA00022618"/>
    </source>
</evidence>
<evidence type="ECO:0000313" key="7">
    <source>
        <dbReference type="Proteomes" id="UP000260649"/>
    </source>
</evidence>
<dbReference type="RefSeq" id="WP_117141966.1">
    <property type="nucleotide sequence ID" value="NZ_CAKXKJ010000004.1"/>
</dbReference>
<dbReference type="GO" id="GO:0004519">
    <property type="term" value="F:endonuclease activity"/>
    <property type="evidence" value="ECO:0007669"/>
    <property type="project" value="InterPro"/>
</dbReference>
<evidence type="ECO:0000256" key="2">
    <source>
        <dbReference type="ARBA" id="ARBA00023125"/>
    </source>
</evidence>
<comment type="caution">
    <text evidence="6">The sequence shown here is derived from an EMBL/GenBank/DDBJ whole genome shotgun (WGS) entry which is preliminary data.</text>
</comment>
<dbReference type="Pfam" id="PF14527">
    <property type="entry name" value="LAGLIDADG_WhiA"/>
    <property type="match status" value="1"/>
</dbReference>
<dbReference type="PANTHER" id="PTHR37307">
    <property type="entry name" value="CELL DIVISION PROTEIN WHIA-RELATED"/>
    <property type="match status" value="1"/>
</dbReference>
<evidence type="ECO:0000256" key="4">
    <source>
        <dbReference type="HAMAP-Rule" id="MF_01420"/>
    </source>
</evidence>
<keyword evidence="1 4" id="KW-0132">Cell division</keyword>
<dbReference type="InterPro" id="IPR023054">
    <property type="entry name" value="Sporulation_regulator_WhiA_C"/>
</dbReference>
<dbReference type="SUPFAM" id="SSF55608">
    <property type="entry name" value="Homing endonucleases"/>
    <property type="match status" value="1"/>
</dbReference>
<dbReference type="HAMAP" id="MF_01420">
    <property type="entry name" value="HTH_type_WhiA"/>
    <property type="match status" value="1"/>
</dbReference>